<evidence type="ECO:0000256" key="1">
    <source>
        <dbReference type="SAM" id="MobiDB-lite"/>
    </source>
</evidence>
<organism evidence="2 3">
    <name type="scientific">Pleurodeles waltl</name>
    <name type="common">Iberian ribbed newt</name>
    <dbReference type="NCBI Taxonomy" id="8319"/>
    <lineage>
        <taxon>Eukaryota</taxon>
        <taxon>Metazoa</taxon>
        <taxon>Chordata</taxon>
        <taxon>Craniata</taxon>
        <taxon>Vertebrata</taxon>
        <taxon>Euteleostomi</taxon>
        <taxon>Amphibia</taxon>
        <taxon>Batrachia</taxon>
        <taxon>Caudata</taxon>
        <taxon>Salamandroidea</taxon>
        <taxon>Salamandridae</taxon>
        <taxon>Pleurodelinae</taxon>
        <taxon>Pleurodeles</taxon>
    </lineage>
</organism>
<evidence type="ECO:0000313" key="2">
    <source>
        <dbReference type="EMBL" id="KAJ1177026.1"/>
    </source>
</evidence>
<evidence type="ECO:0000313" key="3">
    <source>
        <dbReference type="Proteomes" id="UP001066276"/>
    </source>
</evidence>
<comment type="caution">
    <text evidence="2">The sequence shown here is derived from an EMBL/GenBank/DDBJ whole genome shotgun (WGS) entry which is preliminary data.</text>
</comment>
<dbReference type="AlphaFoldDB" id="A0AAV7TLJ6"/>
<reference evidence="2" key="1">
    <citation type="journal article" date="2022" name="bioRxiv">
        <title>Sequencing and chromosome-scale assembly of the giantPleurodeles waltlgenome.</title>
        <authorList>
            <person name="Brown T."/>
            <person name="Elewa A."/>
            <person name="Iarovenko S."/>
            <person name="Subramanian E."/>
            <person name="Araus A.J."/>
            <person name="Petzold A."/>
            <person name="Susuki M."/>
            <person name="Suzuki K.-i.T."/>
            <person name="Hayashi T."/>
            <person name="Toyoda A."/>
            <person name="Oliveira C."/>
            <person name="Osipova E."/>
            <person name="Leigh N.D."/>
            <person name="Simon A."/>
            <person name="Yun M.H."/>
        </authorList>
    </citation>
    <scope>NUCLEOTIDE SEQUENCE</scope>
    <source>
        <strain evidence="2">20211129_DDA</strain>
        <tissue evidence="2">Liver</tissue>
    </source>
</reference>
<proteinExistence type="predicted"/>
<dbReference type="Proteomes" id="UP001066276">
    <property type="component" value="Chromosome 3_2"/>
</dbReference>
<gene>
    <name evidence="2" type="ORF">NDU88_002292</name>
</gene>
<sequence length="220" mass="25673">MESFVSMVVQLAWPTALMVQEIADTSREDRVIGKAKETLANRQRKLFLDGARSLDPEERKAMQLVWRRLQTNLKASESRRVRQPYLRVEEWVILKDRHPGWKFRTPFEPDVWVEEKFEGTMITARRNGQHVTRNMSWFRRVVVPDSGADIWPQEGSEEDAKGEDAQAECPAEARQHERPSTSPERVGPSRPERGDEMARVLPERCERYNLRPNPVPSQRL</sequence>
<keyword evidence="3" id="KW-1185">Reference proteome</keyword>
<feature type="region of interest" description="Disordered" evidence="1">
    <location>
        <begin position="148"/>
        <end position="220"/>
    </location>
</feature>
<name>A0AAV7TLJ6_PLEWA</name>
<feature type="compositionally biased region" description="Basic and acidic residues" evidence="1">
    <location>
        <begin position="190"/>
        <end position="209"/>
    </location>
</feature>
<dbReference type="EMBL" id="JANPWB010000006">
    <property type="protein sequence ID" value="KAJ1177026.1"/>
    <property type="molecule type" value="Genomic_DNA"/>
</dbReference>
<protein>
    <submittedName>
        <fullName evidence="2">Uncharacterized protein</fullName>
    </submittedName>
</protein>
<accession>A0AAV7TLJ6</accession>